<organism evidence="1 2">
    <name type="scientific">Gossypium trilobum</name>
    <dbReference type="NCBI Taxonomy" id="34281"/>
    <lineage>
        <taxon>Eukaryota</taxon>
        <taxon>Viridiplantae</taxon>
        <taxon>Streptophyta</taxon>
        <taxon>Embryophyta</taxon>
        <taxon>Tracheophyta</taxon>
        <taxon>Spermatophyta</taxon>
        <taxon>Magnoliopsida</taxon>
        <taxon>eudicotyledons</taxon>
        <taxon>Gunneridae</taxon>
        <taxon>Pentapetalae</taxon>
        <taxon>rosids</taxon>
        <taxon>malvids</taxon>
        <taxon>Malvales</taxon>
        <taxon>Malvaceae</taxon>
        <taxon>Malvoideae</taxon>
        <taxon>Gossypium</taxon>
    </lineage>
</organism>
<accession>A0A7J9E1V7</accession>
<gene>
    <name evidence="1" type="ORF">Gotri_015980</name>
</gene>
<dbReference type="EMBL" id="JABEZW010000006">
    <property type="protein sequence ID" value="MBA0766999.1"/>
    <property type="molecule type" value="Genomic_DNA"/>
</dbReference>
<evidence type="ECO:0000313" key="1">
    <source>
        <dbReference type="EMBL" id="MBA0766999.1"/>
    </source>
</evidence>
<sequence length="225" mass="25782">MFSGILLYGAVIRKFGVRRATKKVRRRDDDPLDVGDMETDDGGSKVASFKDKLLGWVSNESVNEDYEEDEFELLDGDVLTKTMNGISNIKFSERVHTLIQKTMAKTMIIKFLGRKIGFNNMVSKPHILWKVRRTIYGQYLTVKSWSLWKGKYIEWSMRAYRMSDLAVAFMAIRRRGVTYYPNRVEVSQTQSSAPASAPTRVCGRGNRRLVGQRVVTHIVDTQVES</sequence>
<dbReference type="PROSITE" id="PS00387">
    <property type="entry name" value="PPASE"/>
    <property type="match status" value="1"/>
</dbReference>
<protein>
    <submittedName>
        <fullName evidence="1">Uncharacterized protein</fullName>
    </submittedName>
</protein>
<dbReference type="AlphaFoldDB" id="A0A7J9E1V7"/>
<proteinExistence type="predicted"/>
<reference evidence="1 2" key="1">
    <citation type="journal article" date="2019" name="Genome Biol. Evol.">
        <title>Insights into the evolution of the New World diploid cottons (Gossypium, subgenus Houzingenia) based on genome sequencing.</title>
        <authorList>
            <person name="Grover C.E."/>
            <person name="Arick M.A. 2nd"/>
            <person name="Thrash A."/>
            <person name="Conover J.L."/>
            <person name="Sanders W.S."/>
            <person name="Peterson D.G."/>
            <person name="Frelichowski J.E."/>
            <person name="Scheffler J.A."/>
            <person name="Scheffler B.E."/>
            <person name="Wendel J.F."/>
        </authorList>
    </citation>
    <scope>NUCLEOTIDE SEQUENCE [LARGE SCALE GENOMIC DNA]</scope>
    <source>
        <strain evidence="1">8</strain>
        <tissue evidence="1">Leaf</tissue>
    </source>
</reference>
<keyword evidence="2" id="KW-1185">Reference proteome</keyword>
<evidence type="ECO:0000313" key="2">
    <source>
        <dbReference type="Proteomes" id="UP000593568"/>
    </source>
</evidence>
<dbReference type="Proteomes" id="UP000593568">
    <property type="component" value="Unassembled WGS sequence"/>
</dbReference>
<comment type="caution">
    <text evidence="1">The sequence shown here is derived from an EMBL/GenBank/DDBJ whole genome shotgun (WGS) entry which is preliminary data.</text>
</comment>
<name>A0A7J9E1V7_9ROSI</name>